<name>A0A1W1YIY8_9LACT</name>
<accession>A0A1W1YIY8</accession>
<evidence type="ECO:0000313" key="3">
    <source>
        <dbReference type="EMBL" id="SMC35771.1"/>
    </source>
</evidence>
<dbReference type="PROSITE" id="PS51257">
    <property type="entry name" value="PROKAR_LIPOPROTEIN"/>
    <property type="match status" value="1"/>
</dbReference>
<organism evidence="3 4">
    <name type="scientific">Aerococcus suis</name>
    <dbReference type="NCBI Taxonomy" id="371602"/>
    <lineage>
        <taxon>Bacteria</taxon>
        <taxon>Bacillati</taxon>
        <taxon>Bacillota</taxon>
        <taxon>Bacilli</taxon>
        <taxon>Lactobacillales</taxon>
        <taxon>Aerococcaceae</taxon>
        <taxon>Aerococcus</taxon>
    </lineage>
</organism>
<dbReference type="Pfam" id="PF15983">
    <property type="entry name" value="DUF4767"/>
    <property type="match status" value="1"/>
</dbReference>
<feature type="domain" description="DUF4767" evidence="2">
    <location>
        <begin position="66"/>
        <end position="213"/>
    </location>
</feature>
<evidence type="ECO:0000259" key="2">
    <source>
        <dbReference type="Pfam" id="PF15983"/>
    </source>
</evidence>
<dbReference type="EMBL" id="FWXK01000003">
    <property type="protein sequence ID" value="SMC35771.1"/>
    <property type="molecule type" value="Genomic_DNA"/>
</dbReference>
<proteinExistence type="predicted"/>
<reference evidence="4" key="1">
    <citation type="submission" date="2017-04" db="EMBL/GenBank/DDBJ databases">
        <authorList>
            <person name="Varghese N."/>
            <person name="Submissions S."/>
        </authorList>
    </citation>
    <scope>NUCLEOTIDE SEQUENCE [LARGE SCALE GENOMIC DNA]</scope>
    <source>
        <strain evidence="4">DSM 21500</strain>
    </source>
</reference>
<dbReference type="AlphaFoldDB" id="A0A1W1YIY8"/>
<dbReference type="InterPro" id="IPR031927">
    <property type="entry name" value="DUF4767"/>
</dbReference>
<dbReference type="Proteomes" id="UP000243884">
    <property type="component" value="Unassembled WGS sequence"/>
</dbReference>
<feature type="region of interest" description="Disordered" evidence="1">
    <location>
        <begin position="24"/>
        <end position="66"/>
    </location>
</feature>
<gene>
    <name evidence="3" type="ORF">SAMN04487984_0689</name>
</gene>
<dbReference type="RefSeq" id="WP_084098541.1">
    <property type="nucleotide sequence ID" value="NZ_FWXK01000003.1"/>
</dbReference>
<evidence type="ECO:0000256" key="1">
    <source>
        <dbReference type="SAM" id="MobiDB-lite"/>
    </source>
</evidence>
<dbReference type="OrthoDB" id="2149782at2"/>
<feature type="compositionally biased region" description="Low complexity" evidence="1">
    <location>
        <begin position="32"/>
        <end position="41"/>
    </location>
</feature>
<keyword evidence="4" id="KW-1185">Reference proteome</keyword>
<evidence type="ECO:0000313" key="4">
    <source>
        <dbReference type="Proteomes" id="UP000243884"/>
    </source>
</evidence>
<sequence length="215" mass="24652">MKAILLIIVSLLLIGCQNNKEINENEHHESNTEVVSESSNEVDNEKEQNSEDNSLNDGEDKEENMELWNDSKSEQLDEFIHRWEQDMGQEYTQYAPGKNADLYGVKIPDGILKGDNMQMQPVLGQPEYNETVSPLDLEWSKDGQSEADYAVVAVYSDDTQVNQNGPHHVYLFVLRNGEPNILYTEQNQGNENNYLYFWPTENQELMEGFVNIVNG</sequence>
<protein>
    <recommendedName>
        <fullName evidence="2">DUF4767 domain-containing protein</fullName>
    </recommendedName>
</protein>